<dbReference type="PRINTS" id="PR00778">
    <property type="entry name" value="HTHARSR"/>
</dbReference>
<dbReference type="OrthoDB" id="9794330at2"/>
<evidence type="ECO:0000259" key="4">
    <source>
        <dbReference type="PROSITE" id="PS50987"/>
    </source>
</evidence>
<dbReference type="SUPFAM" id="SSF46785">
    <property type="entry name" value="Winged helix' DNA-binding domain"/>
    <property type="match status" value="1"/>
</dbReference>
<dbReference type="CDD" id="cd00090">
    <property type="entry name" value="HTH_ARSR"/>
    <property type="match status" value="1"/>
</dbReference>
<keyword evidence="1" id="KW-0805">Transcription regulation</keyword>
<dbReference type="AlphaFoldDB" id="A0A1M5B5N3"/>
<dbReference type="InterPro" id="IPR051081">
    <property type="entry name" value="HTH_MetalResp_TranReg"/>
</dbReference>
<keyword evidence="2" id="KW-0238">DNA-binding</keyword>
<dbReference type="RefSeq" id="WP_073062415.1">
    <property type="nucleotide sequence ID" value="NZ_FQUS01000008.1"/>
</dbReference>
<feature type="domain" description="HTH arsR-type" evidence="4">
    <location>
        <begin position="25"/>
        <end position="119"/>
    </location>
</feature>
<dbReference type="PANTHER" id="PTHR33154">
    <property type="entry name" value="TRANSCRIPTIONAL REGULATOR, ARSR FAMILY"/>
    <property type="match status" value="1"/>
</dbReference>
<dbReference type="Gene3D" id="1.10.10.10">
    <property type="entry name" value="Winged helix-like DNA-binding domain superfamily/Winged helix DNA-binding domain"/>
    <property type="match status" value="1"/>
</dbReference>
<name>A0A1M5B5N3_9BACT</name>
<dbReference type="NCBIfam" id="NF033788">
    <property type="entry name" value="HTH_metalloreg"/>
    <property type="match status" value="1"/>
</dbReference>
<dbReference type="Pfam" id="PF01022">
    <property type="entry name" value="HTH_5"/>
    <property type="match status" value="1"/>
</dbReference>
<evidence type="ECO:0000313" key="5">
    <source>
        <dbReference type="EMBL" id="SHF37813.1"/>
    </source>
</evidence>
<dbReference type="InterPro" id="IPR001845">
    <property type="entry name" value="HTH_ArsR_DNA-bd_dom"/>
</dbReference>
<evidence type="ECO:0000256" key="1">
    <source>
        <dbReference type="ARBA" id="ARBA00023015"/>
    </source>
</evidence>
<dbReference type="InterPro" id="IPR036390">
    <property type="entry name" value="WH_DNA-bd_sf"/>
</dbReference>
<proteinExistence type="predicted"/>
<dbReference type="Proteomes" id="UP000184041">
    <property type="component" value="Unassembled WGS sequence"/>
</dbReference>
<dbReference type="InterPro" id="IPR011991">
    <property type="entry name" value="ArsR-like_HTH"/>
</dbReference>
<accession>A0A1M5B5N3</accession>
<organism evidence="5 6">
    <name type="scientific">Fodinibius roseus</name>
    <dbReference type="NCBI Taxonomy" id="1194090"/>
    <lineage>
        <taxon>Bacteria</taxon>
        <taxon>Pseudomonadati</taxon>
        <taxon>Balneolota</taxon>
        <taxon>Balneolia</taxon>
        <taxon>Balneolales</taxon>
        <taxon>Balneolaceae</taxon>
        <taxon>Fodinibius</taxon>
    </lineage>
</organism>
<keyword evidence="6" id="KW-1185">Reference proteome</keyword>
<gene>
    <name evidence="5" type="ORF">SAMN05443144_1082</name>
</gene>
<evidence type="ECO:0000256" key="3">
    <source>
        <dbReference type="ARBA" id="ARBA00023163"/>
    </source>
</evidence>
<reference evidence="5 6" key="1">
    <citation type="submission" date="2016-11" db="EMBL/GenBank/DDBJ databases">
        <authorList>
            <person name="Jaros S."/>
            <person name="Januszkiewicz K."/>
            <person name="Wedrychowicz H."/>
        </authorList>
    </citation>
    <scope>NUCLEOTIDE SEQUENCE [LARGE SCALE GENOMIC DNA]</scope>
    <source>
        <strain evidence="5 6">DSM 21986</strain>
    </source>
</reference>
<dbReference type="GO" id="GO:0003700">
    <property type="term" value="F:DNA-binding transcription factor activity"/>
    <property type="evidence" value="ECO:0007669"/>
    <property type="project" value="InterPro"/>
</dbReference>
<dbReference type="EMBL" id="FQUS01000008">
    <property type="protein sequence ID" value="SHF37813.1"/>
    <property type="molecule type" value="Genomic_DNA"/>
</dbReference>
<evidence type="ECO:0000256" key="2">
    <source>
        <dbReference type="ARBA" id="ARBA00023125"/>
    </source>
</evidence>
<evidence type="ECO:0000313" key="6">
    <source>
        <dbReference type="Proteomes" id="UP000184041"/>
    </source>
</evidence>
<dbReference type="GO" id="GO:0003677">
    <property type="term" value="F:DNA binding"/>
    <property type="evidence" value="ECO:0007669"/>
    <property type="project" value="UniProtKB-KW"/>
</dbReference>
<sequence length="126" mass="14265">MSKQECIREVADLNQINRCIDSLEKVEGSIDRLTDILKLAANDVRLKILYLLSREEHLCPCDLSDILDMSVPAVSQHLRKLKDGGLVKTERDGQVIFYSLNPLFKDILSPNFDQINNNNILEVLAA</sequence>
<dbReference type="STRING" id="1194090.SAMN05443144_1082"/>
<dbReference type="PROSITE" id="PS50987">
    <property type="entry name" value="HTH_ARSR_2"/>
    <property type="match status" value="1"/>
</dbReference>
<dbReference type="SMART" id="SM00418">
    <property type="entry name" value="HTH_ARSR"/>
    <property type="match status" value="1"/>
</dbReference>
<protein>
    <submittedName>
        <fullName evidence="5">Transcriptional regulator, ArsR family</fullName>
    </submittedName>
</protein>
<dbReference type="InterPro" id="IPR036388">
    <property type="entry name" value="WH-like_DNA-bd_sf"/>
</dbReference>
<dbReference type="PANTHER" id="PTHR33154:SF18">
    <property type="entry name" value="ARSENICAL RESISTANCE OPERON REPRESSOR"/>
    <property type="match status" value="1"/>
</dbReference>
<keyword evidence="3" id="KW-0804">Transcription</keyword>